<keyword evidence="2" id="KW-1185">Reference proteome</keyword>
<reference evidence="3 4" key="1">
    <citation type="submission" date="2025-04" db="UniProtKB">
        <authorList>
            <consortium name="RefSeq"/>
        </authorList>
    </citation>
    <scope>IDENTIFICATION</scope>
    <source>
        <tissue evidence="3 4">Whole organism</tissue>
    </source>
</reference>
<dbReference type="InterPro" id="IPR026788">
    <property type="entry name" value="Tmem141"/>
</dbReference>
<organism evidence="2 4">
    <name type="scientific">Frankliniella occidentalis</name>
    <name type="common">Western flower thrips</name>
    <name type="synonym">Euthrips occidentalis</name>
    <dbReference type="NCBI Taxonomy" id="133901"/>
    <lineage>
        <taxon>Eukaryota</taxon>
        <taxon>Metazoa</taxon>
        <taxon>Ecdysozoa</taxon>
        <taxon>Arthropoda</taxon>
        <taxon>Hexapoda</taxon>
        <taxon>Insecta</taxon>
        <taxon>Pterygota</taxon>
        <taxon>Neoptera</taxon>
        <taxon>Paraneoptera</taxon>
        <taxon>Thysanoptera</taxon>
        <taxon>Terebrantia</taxon>
        <taxon>Thripoidea</taxon>
        <taxon>Thripidae</taxon>
        <taxon>Frankliniella</taxon>
    </lineage>
</organism>
<feature type="transmembrane region" description="Helical" evidence="1">
    <location>
        <begin position="59"/>
        <end position="78"/>
    </location>
</feature>
<dbReference type="RefSeq" id="XP_052123814.1">
    <property type="nucleotide sequence ID" value="XM_052267854.1"/>
</dbReference>
<dbReference type="RefSeq" id="XP_026275000.1">
    <property type="nucleotide sequence ID" value="XM_026419215.2"/>
</dbReference>
<evidence type="ECO:0000313" key="2">
    <source>
        <dbReference type="Proteomes" id="UP000504606"/>
    </source>
</evidence>
<sequence length="108" mass="12134">MEFPSTQQSPRDPLMDQLSINRRINNYKECCYRAYGFGLSALSIAAAASYFSLKLLPLRTTHIIMLSGIFGSVAGYKVSKMKSEECNLILKSHRESMKNPVQPEATEL</sequence>
<dbReference type="RefSeq" id="XP_026274998.1">
    <property type="nucleotide sequence ID" value="XM_026419213.2"/>
</dbReference>
<evidence type="ECO:0000313" key="3">
    <source>
        <dbReference type="RefSeq" id="XP_026274998.1"/>
    </source>
</evidence>
<dbReference type="Proteomes" id="UP000504606">
    <property type="component" value="Unplaced"/>
</dbReference>
<name>A0A6J1S6Z6_FRAOC</name>
<keyword evidence="1" id="KW-1133">Transmembrane helix</keyword>
<evidence type="ECO:0000313" key="6">
    <source>
        <dbReference type="RefSeq" id="XP_052123814.1"/>
    </source>
</evidence>
<feature type="transmembrane region" description="Helical" evidence="1">
    <location>
        <begin position="32"/>
        <end position="53"/>
    </location>
</feature>
<evidence type="ECO:0000313" key="5">
    <source>
        <dbReference type="RefSeq" id="XP_052123808.1"/>
    </source>
</evidence>
<dbReference type="Pfam" id="PF15110">
    <property type="entry name" value="TMEM141"/>
    <property type="match status" value="1"/>
</dbReference>
<dbReference type="InterPro" id="IPR038259">
    <property type="entry name" value="Tmem141_sf"/>
</dbReference>
<evidence type="ECO:0000256" key="1">
    <source>
        <dbReference type="SAM" id="Phobius"/>
    </source>
</evidence>
<keyword evidence="1" id="KW-0472">Membrane</keyword>
<keyword evidence="1" id="KW-0812">Transmembrane</keyword>
<protein>
    <submittedName>
        <fullName evidence="3 4">Uncharacterized protein LOC113204168</fullName>
    </submittedName>
</protein>
<dbReference type="OrthoDB" id="8191860at2759"/>
<accession>A0A6J1S6Z6</accession>
<dbReference type="KEGG" id="foc:113204168"/>
<dbReference type="AlphaFoldDB" id="A0A6J1S6Z6"/>
<dbReference type="GeneID" id="113204168"/>
<evidence type="ECO:0000313" key="4">
    <source>
        <dbReference type="RefSeq" id="XP_026275000.1"/>
    </source>
</evidence>
<gene>
    <name evidence="3 4 5 6" type="primary">LOC113204168</name>
</gene>
<dbReference type="Gene3D" id="1.10.3350.20">
    <property type="entry name" value="Tmem141 protein family"/>
    <property type="match status" value="1"/>
</dbReference>
<dbReference type="RefSeq" id="XP_052123808.1">
    <property type="nucleotide sequence ID" value="XM_052267848.1"/>
</dbReference>
<proteinExistence type="predicted"/>